<organism evidence="2 3">
    <name type="scientific">Paenibacillus agricola</name>
    <dbReference type="NCBI Taxonomy" id="2716264"/>
    <lineage>
        <taxon>Bacteria</taxon>
        <taxon>Bacillati</taxon>
        <taxon>Bacillota</taxon>
        <taxon>Bacilli</taxon>
        <taxon>Bacillales</taxon>
        <taxon>Paenibacillaceae</taxon>
        <taxon>Paenibacillus</taxon>
    </lineage>
</organism>
<sequence>MNQVRIVTDSTSDIPMELQQELGIHMVPLKVHFGMDTYRDGIDISSGAFFDKLVASSILPTTSQPSPVEFLETYKRLAAESSGPIISIHLSSALSGTYQSAMLAKSMLEEQVDVVVVDSKLCSYGLGMIVVAAVEAARAGKSKEELVELIEKMRAGMRIYFLVNTLEYLQKGGRIGKAAALLGSLLNIKPILSMNAEGEVYSVNKVRGHKKALDKIVEMLNRDYNGKPLHIGIAHSNTEAGAQELHELINEHFTATTLQHTQIGPVVGTHTGPGTVAVFVCPI</sequence>
<name>A0ABX0J3N2_9BACL</name>
<dbReference type="NCBIfam" id="TIGR00762">
    <property type="entry name" value="DegV"/>
    <property type="match status" value="1"/>
</dbReference>
<gene>
    <name evidence="2" type="ORF">G9U52_01185</name>
</gene>
<comment type="caution">
    <text evidence="2">The sequence shown here is derived from an EMBL/GenBank/DDBJ whole genome shotgun (WGS) entry which is preliminary data.</text>
</comment>
<dbReference type="InterPro" id="IPR043168">
    <property type="entry name" value="DegV_C"/>
</dbReference>
<dbReference type="Gene3D" id="3.40.50.10170">
    <property type="match status" value="1"/>
</dbReference>
<dbReference type="RefSeq" id="WP_166144955.1">
    <property type="nucleotide sequence ID" value="NZ_JAAOIW010000001.1"/>
</dbReference>
<dbReference type="SUPFAM" id="SSF82549">
    <property type="entry name" value="DAK1/DegV-like"/>
    <property type="match status" value="1"/>
</dbReference>
<dbReference type="Pfam" id="PF02645">
    <property type="entry name" value="DegV"/>
    <property type="match status" value="1"/>
</dbReference>
<dbReference type="Proteomes" id="UP001165962">
    <property type="component" value="Unassembled WGS sequence"/>
</dbReference>
<reference evidence="2" key="1">
    <citation type="submission" date="2020-03" db="EMBL/GenBank/DDBJ databases">
        <title>Draft sequencing of Paenibacilllus sp. S3N08.</title>
        <authorList>
            <person name="Kim D.-U."/>
        </authorList>
    </citation>
    <scope>NUCLEOTIDE SEQUENCE</scope>
    <source>
        <strain evidence="2">S3N08</strain>
    </source>
</reference>
<accession>A0ABX0J3N2</accession>
<proteinExistence type="predicted"/>
<keyword evidence="1" id="KW-0446">Lipid-binding</keyword>
<dbReference type="PANTHER" id="PTHR33434">
    <property type="entry name" value="DEGV DOMAIN-CONTAINING PROTEIN DR_1986-RELATED"/>
    <property type="match status" value="1"/>
</dbReference>
<evidence type="ECO:0000313" key="2">
    <source>
        <dbReference type="EMBL" id="NHN28440.1"/>
    </source>
</evidence>
<dbReference type="Gene3D" id="3.30.1180.10">
    <property type="match status" value="1"/>
</dbReference>
<protein>
    <submittedName>
        <fullName evidence="2">DegV family protein</fullName>
    </submittedName>
</protein>
<dbReference type="PANTHER" id="PTHR33434:SF2">
    <property type="entry name" value="FATTY ACID-BINDING PROTEIN TM_1468"/>
    <property type="match status" value="1"/>
</dbReference>
<dbReference type="PROSITE" id="PS51482">
    <property type="entry name" value="DEGV"/>
    <property type="match status" value="1"/>
</dbReference>
<evidence type="ECO:0000313" key="3">
    <source>
        <dbReference type="Proteomes" id="UP001165962"/>
    </source>
</evidence>
<dbReference type="InterPro" id="IPR003797">
    <property type="entry name" value="DegV"/>
</dbReference>
<dbReference type="EMBL" id="JAAOIW010000001">
    <property type="protein sequence ID" value="NHN28440.1"/>
    <property type="molecule type" value="Genomic_DNA"/>
</dbReference>
<dbReference type="InterPro" id="IPR050270">
    <property type="entry name" value="DegV_domain_contain"/>
</dbReference>
<keyword evidence="3" id="KW-1185">Reference proteome</keyword>
<evidence type="ECO:0000256" key="1">
    <source>
        <dbReference type="ARBA" id="ARBA00023121"/>
    </source>
</evidence>